<dbReference type="Pfam" id="PF20789">
    <property type="entry name" value="4HBT_3C"/>
    <property type="match status" value="1"/>
</dbReference>
<dbReference type="InterPro" id="IPR049450">
    <property type="entry name" value="ACOT8-like_C"/>
</dbReference>
<dbReference type="InterPro" id="IPR042171">
    <property type="entry name" value="Acyl-CoA_hotdog"/>
</dbReference>
<proteinExistence type="predicted"/>
<protein>
    <submittedName>
        <fullName evidence="2">Thioesterase family protein</fullName>
    </submittedName>
</protein>
<name>A0ABW3CAT9_9ACTN</name>
<dbReference type="EMBL" id="JBHTIR010000633">
    <property type="protein sequence ID" value="MFD0851616.1"/>
    <property type="molecule type" value="Genomic_DNA"/>
</dbReference>
<feature type="non-terminal residue" evidence="2">
    <location>
        <position position="1"/>
    </location>
</feature>
<feature type="domain" description="Acyl-CoA thioesterase-like C-terminal" evidence="1">
    <location>
        <begin position="1"/>
        <end position="25"/>
    </location>
</feature>
<reference evidence="3" key="1">
    <citation type="journal article" date="2019" name="Int. J. Syst. Evol. Microbiol.">
        <title>The Global Catalogue of Microorganisms (GCM) 10K type strain sequencing project: providing services to taxonomists for standard genome sequencing and annotation.</title>
        <authorList>
            <consortium name="The Broad Institute Genomics Platform"/>
            <consortium name="The Broad Institute Genome Sequencing Center for Infectious Disease"/>
            <person name="Wu L."/>
            <person name="Ma J."/>
        </authorList>
    </citation>
    <scope>NUCLEOTIDE SEQUENCE [LARGE SCALE GENOMIC DNA]</scope>
    <source>
        <strain evidence="3">JCM 31696</strain>
    </source>
</reference>
<gene>
    <name evidence="2" type="ORF">ACFQ07_05270</name>
</gene>
<sequence>GGWFDEEVEVWDSAGRLVAQSRQIARLGRG</sequence>
<keyword evidence="3" id="KW-1185">Reference proteome</keyword>
<evidence type="ECO:0000313" key="2">
    <source>
        <dbReference type="EMBL" id="MFD0851616.1"/>
    </source>
</evidence>
<dbReference type="Gene3D" id="2.40.160.210">
    <property type="entry name" value="Acyl-CoA thioesterase, double hotdog domain"/>
    <property type="match status" value="1"/>
</dbReference>
<dbReference type="Proteomes" id="UP001597083">
    <property type="component" value="Unassembled WGS sequence"/>
</dbReference>
<accession>A0ABW3CAT9</accession>
<comment type="caution">
    <text evidence="2">The sequence shown here is derived from an EMBL/GenBank/DDBJ whole genome shotgun (WGS) entry which is preliminary data.</text>
</comment>
<evidence type="ECO:0000259" key="1">
    <source>
        <dbReference type="Pfam" id="PF20789"/>
    </source>
</evidence>
<evidence type="ECO:0000313" key="3">
    <source>
        <dbReference type="Proteomes" id="UP001597083"/>
    </source>
</evidence>
<organism evidence="2 3">
    <name type="scientific">Actinomadura adrarensis</name>
    <dbReference type="NCBI Taxonomy" id="1819600"/>
    <lineage>
        <taxon>Bacteria</taxon>
        <taxon>Bacillati</taxon>
        <taxon>Actinomycetota</taxon>
        <taxon>Actinomycetes</taxon>
        <taxon>Streptosporangiales</taxon>
        <taxon>Thermomonosporaceae</taxon>
        <taxon>Actinomadura</taxon>
    </lineage>
</organism>